<dbReference type="EMBL" id="CCCS020000028">
    <property type="protein sequence ID" value="CDQ09872.1"/>
    <property type="molecule type" value="Genomic_DNA"/>
</dbReference>
<keyword evidence="1" id="KW-0812">Transmembrane</keyword>
<comment type="caution">
    <text evidence="2">The sequence shown here is derived from an EMBL/GenBank/DDBJ whole genome shotgun (WGS) entry which is preliminary data.</text>
</comment>
<feature type="transmembrane region" description="Helical" evidence="1">
    <location>
        <begin position="12"/>
        <end position="29"/>
    </location>
</feature>
<organism evidence="2">
    <name type="scientific">Acidithiobacillus ferrivorans</name>
    <dbReference type="NCBI Taxonomy" id="160808"/>
    <lineage>
        <taxon>Bacteria</taxon>
        <taxon>Pseudomonadati</taxon>
        <taxon>Pseudomonadota</taxon>
        <taxon>Acidithiobacillia</taxon>
        <taxon>Acidithiobacillales</taxon>
        <taxon>Acidithiobacillaceae</taxon>
        <taxon>Acidithiobacillus</taxon>
    </lineage>
</organism>
<sequence length="125" mass="13722">MRGGTFYIGSKVYVIIIVIIVIDLGNVALKISGVSQNHVQSEDVIHMARLFKNVIHFNTSCIRLSSSFSSTHFCMLGTRPCFIQPCSVDTDILSSRATKLGPPSLCTNWCRSLGVSLMLIGLFLL</sequence>
<name>A0A060UMJ8_9PROT</name>
<evidence type="ECO:0000256" key="1">
    <source>
        <dbReference type="SAM" id="Phobius"/>
    </source>
</evidence>
<evidence type="ECO:0000313" key="2">
    <source>
        <dbReference type="EMBL" id="CDQ09872.1"/>
    </source>
</evidence>
<gene>
    <name evidence="2" type="ORF">AFERRI_340015</name>
</gene>
<accession>A0A060UMJ8</accession>
<dbReference type="AlphaFoldDB" id="A0A060UMJ8"/>
<keyword evidence="1" id="KW-1133">Transmembrane helix</keyword>
<proteinExistence type="predicted"/>
<keyword evidence="1" id="KW-0472">Membrane</keyword>
<reference evidence="2" key="1">
    <citation type="submission" date="2014-03" db="EMBL/GenBank/DDBJ databases">
        <authorList>
            <person name="Genoscope - CEA"/>
        </authorList>
    </citation>
    <scope>NUCLEOTIDE SEQUENCE [LARGE SCALE GENOMIC DNA]</scope>
    <source>
        <strain evidence="2">CF27</strain>
    </source>
</reference>
<protein>
    <submittedName>
        <fullName evidence="2">Uncharacterized protein</fullName>
    </submittedName>
</protein>
<reference evidence="2" key="2">
    <citation type="submission" date="2014-07" db="EMBL/GenBank/DDBJ databases">
        <title>Initial genome analysis of the psychrotolerant acidophile Acidithiobacillus ferrivorans CF27: insights into iron and sulfur oxidation pathways and into biofilm formation.</title>
        <authorList>
            <person name="Talla E."/>
            <person name="Hedrich S."/>
            <person name="Mangenot S."/>
            <person name="Ji B."/>
            <person name="Johnson D.B."/>
            <person name="Barbe V."/>
            <person name="Bonnefoy V."/>
        </authorList>
    </citation>
    <scope>NUCLEOTIDE SEQUENCE [LARGE SCALE GENOMIC DNA]</scope>
    <source>
        <strain evidence="2">CF27</strain>
    </source>
</reference>